<dbReference type="AlphaFoldDB" id="A0A2Z5ZB93"/>
<feature type="transmembrane region" description="Helical" evidence="1">
    <location>
        <begin position="20"/>
        <end position="39"/>
    </location>
</feature>
<keyword evidence="1" id="KW-0812">Transmembrane</keyword>
<sequence>MLVISNIKGPDGLFDLNATLPILGIHLFFLTIFLHFFFYNPLQKKKEQRNLYIIKNYNNVINIILFLSQMLLKLEIFLNSIYNIEIIIDLYLEYIHKKFLNFELKISYLSILKYCKLYLSKKKFLEKIYKITLVLFVNIHGKKIINKIRNNNISNQTYLNL</sequence>
<gene>
    <name evidence="2" type="primary">atpG</name>
</gene>
<evidence type="ECO:0000256" key="1">
    <source>
        <dbReference type="SAM" id="Phobius"/>
    </source>
</evidence>
<keyword evidence="2" id="KW-0934">Plastid</keyword>
<name>A0A2Z5ZB93_9STRA</name>
<organism evidence="2">
    <name type="scientific">Nitzschia sp. NIES-3576</name>
    <dbReference type="NCBI Taxonomy" id="2083273"/>
    <lineage>
        <taxon>Eukaryota</taxon>
        <taxon>Sar</taxon>
        <taxon>Stramenopiles</taxon>
        <taxon>Ochrophyta</taxon>
        <taxon>Bacillariophyta</taxon>
        <taxon>Bacillariophyceae</taxon>
        <taxon>Bacillariophycidae</taxon>
        <taxon>Bacillariales</taxon>
        <taxon>Bacillariaceae</taxon>
        <taxon>Nitzschia</taxon>
    </lineage>
</organism>
<accession>A0A2Z5ZB93</accession>
<protein>
    <submittedName>
        <fullName evidence="2">ATP synthase CF0 B' chain subunit II</fullName>
    </submittedName>
</protein>
<evidence type="ECO:0000313" key="2">
    <source>
        <dbReference type="EMBL" id="BBC77653.1"/>
    </source>
</evidence>
<dbReference type="EMBL" id="AP018508">
    <property type="protein sequence ID" value="BBC77653.1"/>
    <property type="molecule type" value="Genomic_DNA"/>
</dbReference>
<feature type="transmembrane region" description="Helical" evidence="1">
    <location>
        <begin position="60"/>
        <end position="82"/>
    </location>
</feature>
<keyword evidence="1" id="KW-0472">Membrane</keyword>
<proteinExistence type="predicted"/>
<geneLocation type="plastid" evidence="2"/>
<keyword evidence="1" id="KW-1133">Transmembrane helix</keyword>
<reference evidence="2" key="1">
    <citation type="submission" date="2018-02" db="EMBL/GenBank/DDBJ databases">
        <title>Evolution and diversity of non-photosynthetic diatom plastid genomes.</title>
        <authorList>
            <person name="Kamikawa R."/>
            <person name="Ishii K."/>
        </authorList>
    </citation>
    <scope>NUCLEOTIDE SEQUENCE</scope>
    <source>
        <strain evidence="2">NIES 3576</strain>
    </source>
</reference>